<organism evidence="2 3">
    <name type="scientific">Leptospira saintgironsiae</name>
    <dbReference type="NCBI Taxonomy" id="2023183"/>
    <lineage>
        <taxon>Bacteria</taxon>
        <taxon>Pseudomonadati</taxon>
        <taxon>Spirochaetota</taxon>
        <taxon>Spirochaetia</taxon>
        <taxon>Leptospirales</taxon>
        <taxon>Leptospiraceae</taxon>
        <taxon>Leptospira</taxon>
    </lineage>
</organism>
<dbReference type="PROSITE" id="PS00409">
    <property type="entry name" value="PROKAR_NTER_METHYL"/>
    <property type="match status" value="1"/>
</dbReference>
<keyword evidence="1" id="KW-1133">Transmembrane helix</keyword>
<protein>
    <submittedName>
        <fullName evidence="2">Type II secretion system protein GspG</fullName>
    </submittedName>
</protein>
<gene>
    <name evidence="2" type="ORF">CH362_10155</name>
</gene>
<reference evidence="2 3" key="1">
    <citation type="submission" date="2017-07" db="EMBL/GenBank/DDBJ databases">
        <title>Leptospira spp. isolated from tropical soils.</title>
        <authorList>
            <person name="Thibeaux R."/>
            <person name="Iraola G."/>
            <person name="Ferres I."/>
            <person name="Bierque E."/>
            <person name="Girault D."/>
            <person name="Soupe-Gilbert M.-E."/>
            <person name="Picardeau M."/>
            <person name="Goarant C."/>
        </authorList>
    </citation>
    <scope>NUCLEOTIDE SEQUENCE [LARGE SCALE GENOMIC DNA]</scope>
    <source>
        <strain evidence="2 3">FH4-C-A2</strain>
    </source>
</reference>
<sequence>MKTGNKRRKGFTLIELAIVVAILGALMTIILV</sequence>
<dbReference type="OrthoDB" id="5918848at2"/>
<keyword evidence="1" id="KW-0472">Membrane</keyword>
<comment type="caution">
    <text evidence="2">The sequence shown here is derived from an EMBL/GenBank/DDBJ whole genome shotgun (WGS) entry which is preliminary data.</text>
</comment>
<dbReference type="RefSeq" id="WP_125169717.1">
    <property type="nucleotide sequence ID" value="NZ_NPDR01000003.1"/>
</dbReference>
<dbReference type="EMBL" id="NPDR01000003">
    <property type="protein sequence ID" value="PJZ49698.1"/>
    <property type="molecule type" value="Genomic_DNA"/>
</dbReference>
<dbReference type="Pfam" id="PF07963">
    <property type="entry name" value="N_methyl"/>
    <property type="match status" value="1"/>
</dbReference>
<keyword evidence="3" id="KW-1185">Reference proteome</keyword>
<evidence type="ECO:0000313" key="2">
    <source>
        <dbReference type="EMBL" id="PJZ49698.1"/>
    </source>
</evidence>
<dbReference type="InterPro" id="IPR012902">
    <property type="entry name" value="N_methyl_site"/>
</dbReference>
<name>A0A2M9YDS4_9LEPT</name>
<dbReference type="Proteomes" id="UP000231926">
    <property type="component" value="Unassembled WGS sequence"/>
</dbReference>
<keyword evidence="1" id="KW-0812">Transmembrane</keyword>
<accession>A0A2M9YDS4</accession>
<feature type="non-terminal residue" evidence="2">
    <location>
        <position position="32"/>
    </location>
</feature>
<dbReference type="AlphaFoldDB" id="A0A2M9YDS4"/>
<dbReference type="NCBIfam" id="TIGR02532">
    <property type="entry name" value="IV_pilin_GFxxxE"/>
    <property type="match status" value="1"/>
</dbReference>
<evidence type="ECO:0000313" key="3">
    <source>
        <dbReference type="Proteomes" id="UP000231926"/>
    </source>
</evidence>
<proteinExistence type="predicted"/>
<feature type="transmembrane region" description="Helical" evidence="1">
    <location>
        <begin position="12"/>
        <end position="31"/>
    </location>
</feature>
<evidence type="ECO:0000256" key="1">
    <source>
        <dbReference type="SAM" id="Phobius"/>
    </source>
</evidence>